<evidence type="ECO:0000313" key="2">
    <source>
        <dbReference type="Proteomes" id="UP000245845"/>
    </source>
</evidence>
<name>A0A2Y9BHL0_9FIRM</name>
<proteinExistence type="predicted"/>
<dbReference type="Gene3D" id="2.60.120.260">
    <property type="entry name" value="Galactose-binding domain-like"/>
    <property type="match status" value="1"/>
</dbReference>
<reference evidence="1 2" key="1">
    <citation type="submission" date="2018-05" db="EMBL/GenBank/DDBJ databases">
        <title>The Hungate 1000. A catalogue of reference genomes from the rumen microbiome.</title>
        <authorList>
            <person name="Kelly W."/>
        </authorList>
    </citation>
    <scope>NUCLEOTIDE SEQUENCE [LARGE SCALE GENOMIC DNA]</scope>
    <source>
        <strain evidence="1 2">NLAE-zl-C242</strain>
    </source>
</reference>
<dbReference type="InterPro" id="IPR008979">
    <property type="entry name" value="Galactose-bd-like_sf"/>
</dbReference>
<protein>
    <submittedName>
        <fullName evidence="1">Alpha-L-rhamnosidase-like protein</fullName>
    </submittedName>
</protein>
<dbReference type="OrthoDB" id="9761519at2"/>
<dbReference type="InterPro" id="IPR029062">
    <property type="entry name" value="Class_I_gatase-like"/>
</dbReference>
<gene>
    <name evidence="1" type="ORF">A8806_10864</name>
</gene>
<evidence type="ECO:0000313" key="1">
    <source>
        <dbReference type="EMBL" id="PWJ28549.1"/>
    </source>
</evidence>
<keyword evidence="2" id="KW-1185">Reference proteome</keyword>
<dbReference type="RefSeq" id="WP_109731734.1">
    <property type="nucleotide sequence ID" value="NZ_BAAACK010000003.1"/>
</dbReference>
<dbReference type="InterPro" id="IPR053161">
    <property type="entry name" value="Ulvan_degrading_GH"/>
</dbReference>
<dbReference type="PANTHER" id="PTHR36848:SF2">
    <property type="entry name" value="SECRETED PROTEIN"/>
    <property type="match status" value="1"/>
</dbReference>
<dbReference type="SUPFAM" id="SSF49785">
    <property type="entry name" value="Galactose-binding domain-like"/>
    <property type="match status" value="1"/>
</dbReference>
<dbReference type="AlphaFoldDB" id="A0A2Y9BHL0"/>
<sequence>MNSKIKRLLKNQGGNYIFPFFWQHGETEEVLREYMKVIDESNIKAVCVESRPHPDFCGEKWWKDMDVILDEAKKRNMKVWILDDSHFPTGFANGAMADQPNELCRQSICCRTYDLAGVKNVHISREEISHPDEFQKTMIENYTMQEEQRHFDDDRRLAVFAVRQDHAENGFVNPGYRINLEPFITEAGLDWEVPAGKWKIYALHLSRNFGYHRSYINMMDRASCKVLLDAVYEPHYAHYKDEFGTTIAGFFSDEPELGNGHMYNMDDPFGSPNDYPWSRELEEKLKVKLGDDYGILLALLWEKDGDACVTAKVRYAFMDAVTELVRDDFSWQIGNWCRERGVKYIGHLIEDDNHHTRTGSSLGHFFRGLAGQDMSGIDDIGGQVFPQGEDISYNEGLFQHRNGEFYHYMLGKLGSSAAAIEPLKKGDSMCEIFGNYGWSEGVRLEKYLADHFLVRGINNYVPHAFSAKAFPDPDCPPHFYAHGHNPQYRHFGSLMAYMNRVCELISGGKHIAPAAVIYHAEGDWTGEHMTADKIGHVLADAQIEYDYIPQDVFSDMDTYGSRIEENLFRVNTQEYKVVIVPYMQYVTKAFARALREMKEKGIPVIFVNEPPHGICDTSIAEQEADREIAEKMRDCGNVAELGALAASLENIREIMLVPADNRIRYIHYVHEDGSEVWLFVNEGTDTYKGEIRIHNMANEEDRKEAAVYLYDAWENCLEAADYRKGVLKLEIEPLKSRIFIMDGTETPEDMKAEKAMCTKKSPVFLVENKVEKTFSSGWERSTCRSIDYPAFENKKAVILPDHLAEEEPEFSGFVRYENTFMAAKMERMYMEITDAYEGVEVFVNDKSLGIQIVPVYRYDLTEALREGENHIRIEVATTLEREMANVPTSFGQMAEAKSLSGITGDVRLWSIE</sequence>
<accession>A0A2Y9BHL0</accession>
<dbReference type="Gene3D" id="3.40.50.880">
    <property type="match status" value="1"/>
</dbReference>
<dbReference type="Proteomes" id="UP000245845">
    <property type="component" value="Unassembled WGS sequence"/>
</dbReference>
<comment type="caution">
    <text evidence="1">The sequence shown here is derived from an EMBL/GenBank/DDBJ whole genome shotgun (WGS) entry which is preliminary data.</text>
</comment>
<dbReference type="EMBL" id="QGDL01000008">
    <property type="protein sequence ID" value="PWJ28549.1"/>
    <property type="molecule type" value="Genomic_DNA"/>
</dbReference>
<dbReference type="Pfam" id="PF17132">
    <property type="entry name" value="Glyco_hydro_106"/>
    <property type="match status" value="1"/>
</dbReference>
<dbReference type="PANTHER" id="PTHR36848">
    <property type="entry name" value="DNA-BINDING PROTEIN (PUTATIVE SECRETED PROTEIN)-RELATED"/>
    <property type="match status" value="1"/>
</dbReference>
<organism evidence="1 2">
    <name type="scientific">Faecalicatena orotica</name>
    <dbReference type="NCBI Taxonomy" id="1544"/>
    <lineage>
        <taxon>Bacteria</taxon>
        <taxon>Bacillati</taxon>
        <taxon>Bacillota</taxon>
        <taxon>Clostridia</taxon>
        <taxon>Lachnospirales</taxon>
        <taxon>Lachnospiraceae</taxon>
        <taxon>Faecalicatena</taxon>
    </lineage>
</organism>